<name>A0ACC3ML70_9PEZI</name>
<comment type="caution">
    <text evidence="1">The sequence shown here is derived from an EMBL/GenBank/DDBJ whole genome shotgun (WGS) entry which is preliminary data.</text>
</comment>
<evidence type="ECO:0000313" key="1">
    <source>
        <dbReference type="EMBL" id="KAK3698298.1"/>
    </source>
</evidence>
<accession>A0ACC3ML70</accession>
<keyword evidence="2" id="KW-1185">Reference proteome</keyword>
<organism evidence="1 2">
    <name type="scientific">Vermiconidia calcicola</name>
    <dbReference type="NCBI Taxonomy" id="1690605"/>
    <lineage>
        <taxon>Eukaryota</taxon>
        <taxon>Fungi</taxon>
        <taxon>Dikarya</taxon>
        <taxon>Ascomycota</taxon>
        <taxon>Pezizomycotina</taxon>
        <taxon>Dothideomycetes</taxon>
        <taxon>Dothideomycetidae</taxon>
        <taxon>Mycosphaerellales</taxon>
        <taxon>Extremaceae</taxon>
        <taxon>Vermiconidia</taxon>
    </lineage>
</organism>
<dbReference type="EMBL" id="JAUTXU010000212">
    <property type="protein sequence ID" value="KAK3698298.1"/>
    <property type="molecule type" value="Genomic_DNA"/>
</dbReference>
<evidence type="ECO:0000313" key="2">
    <source>
        <dbReference type="Proteomes" id="UP001281147"/>
    </source>
</evidence>
<proteinExistence type="predicted"/>
<reference evidence="1" key="1">
    <citation type="submission" date="2023-07" db="EMBL/GenBank/DDBJ databases">
        <title>Black Yeasts Isolated from many extreme environments.</title>
        <authorList>
            <person name="Coleine C."/>
            <person name="Stajich J.E."/>
            <person name="Selbmann L."/>
        </authorList>
    </citation>
    <scope>NUCLEOTIDE SEQUENCE</scope>
    <source>
        <strain evidence="1">CCFEE 5714</strain>
    </source>
</reference>
<dbReference type="Proteomes" id="UP001281147">
    <property type="component" value="Unassembled WGS sequence"/>
</dbReference>
<sequence length="424" mass="48519">MNNRLSSPTARVIYFFAGFFFLLVLVAQHKAWRDPGSVFFDPSRAYDFQYSNVRLRQAYEYLAEAANQPFHRSPTISQEDVALCVGVASIARNGARYLRTTVASLLKGLTQDERDQIQLVIFIAETNASVHPAYQEKWLENLADDVLLYDISQEKLDHFQDLEEHNALVSEKMLFDYMYVMRACYDTGAPYIVLFEDDVLAMDGWFHRTMSGLRRAEEKSPTAGKRGDYLYMRLFYTEEFLGWNSEDLPTHIFWSLALVALVPASLFGLRTSTNLAKKHLTNRTILAVSCIYIPFLITLFFLTGRITTNPLPSGINVMNNYGCCAQGLAYPRHKAEDLLHWYDAEPRIGLRDSLIEQYADANDELRWALTPSVVQHIGRKTSKNGGGMAKKKIPITQRLWHFPFEMNDEEKLRNEHARVVGAAT</sequence>
<protein>
    <submittedName>
        <fullName evidence="1">Uncharacterized protein</fullName>
    </submittedName>
</protein>
<gene>
    <name evidence="1" type="ORF">LTR37_017006</name>
</gene>